<reference evidence="1 2" key="1">
    <citation type="submission" date="2014-06" db="EMBL/GenBank/DDBJ databases">
        <title>Shewanella sp. YQH10.</title>
        <authorList>
            <person name="Liu Y."/>
            <person name="Zeng R."/>
        </authorList>
    </citation>
    <scope>NUCLEOTIDE SEQUENCE [LARGE SCALE GENOMIC DNA]</scope>
    <source>
        <strain evidence="1 2">YQH10</strain>
    </source>
</reference>
<name>A0A094K3A6_9GAMM</name>
<dbReference type="eggNOG" id="ENOG50332IV">
    <property type="taxonomic scope" value="Bacteria"/>
</dbReference>
<comment type="caution">
    <text evidence="1">The sequence shown here is derived from an EMBL/GenBank/DDBJ whole genome shotgun (WGS) entry which is preliminary data.</text>
</comment>
<dbReference type="AlphaFoldDB" id="A0A094K3A6"/>
<proteinExistence type="predicted"/>
<accession>A0A094K3A6</accession>
<gene>
    <name evidence="1" type="ORF">HR45_02020</name>
</gene>
<dbReference type="EMBL" id="JPEO01000001">
    <property type="protein sequence ID" value="KFZ39191.1"/>
    <property type="molecule type" value="Genomic_DNA"/>
</dbReference>
<organism evidence="1 2">
    <name type="scientific">Shewanella mangrovi</name>
    <dbReference type="NCBI Taxonomy" id="1515746"/>
    <lineage>
        <taxon>Bacteria</taxon>
        <taxon>Pseudomonadati</taxon>
        <taxon>Pseudomonadota</taxon>
        <taxon>Gammaproteobacteria</taxon>
        <taxon>Alteromonadales</taxon>
        <taxon>Shewanellaceae</taxon>
        <taxon>Shewanella</taxon>
    </lineage>
</organism>
<keyword evidence="2" id="KW-1185">Reference proteome</keyword>
<dbReference type="RefSeq" id="WP_037439150.1">
    <property type="nucleotide sequence ID" value="NZ_JPEO01000001.1"/>
</dbReference>
<protein>
    <submittedName>
        <fullName evidence="1">Uncharacterized protein</fullName>
    </submittedName>
</protein>
<evidence type="ECO:0000313" key="1">
    <source>
        <dbReference type="EMBL" id="KFZ39191.1"/>
    </source>
</evidence>
<evidence type="ECO:0000313" key="2">
    <source>
        <dbReference type="Proteomes" id="UP000029264"/>
    </source>
</evidence>
<dbReference type="OrthoDB" id="8605335at2"/>
<sequence>MDALFHYIQAINAHDSGALISESQVSHEHSEDEWSAMVRTTQTVRFANGAVVQKIQETEQAVSPNPDVVCADCWLSYEVLSDPDEGQIRPRQKQFSNLCQQAFWLKVQAAQFC</sequence>
<dbReference type="Proteomes" id="UP000029264">
    <property type="component" value="Unassembled WGS sequence"/>
</dbReference>